<accession>A0ABD3NJ60</accession>
<dbReference type="SUPFAM" id="SSF56112">
    <property type="entry name" value="Protein kinase-like (PK-like)"/>
    <property type="match status" value="1"/>
</dbReference>
<feature type="domain" description="Protein kinase" evidence="2">
    <location>
        <begin position="206"/>
        <end position="504"/>
    </location>
</feature>
<protein>
    <recommendedName>
        <fullName evidence="2">Protein kinase domain-containing protein</fullName>
    </recommendedName>
</protein>
<feature type="region of interest" description="Disordered" evidence="1">
    <location>
        <begin position="1"/>
        <end position="42"/>
    </location>
</feature>
<name>A0ABD3NJ60_9STRA</name>
<dbReference type="InterPro" id="IPR001245">
    <property type="entry name" value="Ser-Thr/Tyr_kinase_cat_dom"/>
</dbReference>
<dbReference type="InterPro" id="IPR011009">
    <property type="entry name" value="Kinase-like_dom_sf"/>
</dbReference>
<feature type="compositionally biased region" description="Polar residues" evidence="1">
    <location>
        <begin position="25"/>
        <end position="42"/>
    </location>
</feature>
<sequence length="542" mass="62044">MQSPSRLIRRHNPSNGSHYGLTRPDGSSSSNGHKPASSSTSTRKLPKFLAVAALSFAAGILLTRPSDSIDGGNHNSVVKPVDLGFEPPVSETRRTPQKPRDKEVKVGRDAHRKSINNHQPMHPSYKTPRIIGVQITPNSVLVYQISSLNHHNLENSNEGYYQIQPSWYEPNAVYFMDGHDFDKCIPMAEWQLESFVDCNKFHELDLSVMRMINRGGSRIAFELTQSLPNSPSVFKFVYKTMRFGKEIDTHQIEQQRKDSLVMERTTSSQFIPSIHGYCSLAVMMDYMPEGNMHDYIKGSRILSRKVNGGHGVEDTSGKLLKPVDRLRVGIHIATSVADLHGIDGTMQPSYFHNDLCCHQYLFQDGIFKLNDFNYARPIYMDKTTKKSCTRREYGMLHWKGRSLEEHIKALRLPFDPPVPDKIDVWMMGNIIYYILTDLYTFEKPENLDNHQVGKLLVEGKRSPYPEYIEHSSDPSHIAMKKALDMCWVQNWRERPSAREISDFMLDELRKITGEENPDLRVVLPERDPNQTPSDGEYNVFND</sequence>
<feature type="region of interest" description="Disordered" evidence="1">
    <location>
        <begin position="523"/>
        <end position="542"/>
    </location>
</feature>
<evidence type="ECO:0000313" key="4">
    <source>
        <dbReference type="Proteomes" id="UP001530400"/>
    </source>
</evidence>
<dbReference type="InterPro" id="IPR000719">
    <property type="entry name" value="Prot_kinase_dom"/>
</dbReference>
<dbReference type="PANTHER" id="PTHR44329:SF214">
    <property type="entry name" value="PROTEIN KINASE DOMAIN-CONTAINING PROTEIN"/>
    <property type="match status" value="1"/>
</dbReference>
<reference evidence="3 4" key="1">
    <citation type="submission" date="2024-10" db="EMBL/GenBank/DDBJ databases">
        <title>Updated reference genomes for cyclostephanoid diatoms.</title>
        <authorList>
            <person name="Roberts W.R."/>
            <person name="Alverson A.J."/>
        </authorList>
    </citation>
    <scope>NUCLEOTIDE SEQUENCE [LARGE SCALE GENOMIC DNA]</scope>
    <source>
        <strain evidence="3 4">AJA010-31</strain>
    </source>
</reference>
<keyword evidence="4" id="KW-1185">Reference proteome</keyword>
<dbReference type="Proteomes" id="UP001530400">
    <property type="component" value="Unassembled WGS sequence"/>
</dbReference>
<dbReference type="Gene3D" id="1.10.510.10">
    <property type="entry name" value="Transferase(Phosphotransferase) domain 1"/>
    <property type="match status" value="1"/>
</dbReference>
<dbReference type="PANTHER" id="PTHR44329">
    <property type="entry name" value="SERINE/THREONINE-PROTEIN KINASE TNNI3K-RELATED"/>
    <property type="match status" value="1"/>
</dbReference>
<gene>
    <name evidence="3" type="ORF">ACHAWO_012156</name>
</gene>
<dbReference type="PROSITE" id="PS50011">
    <property type="entry name" value="PROTEIN_KINASE_DOM"/>
    <property type="match status" value="1"/>
</dbReference>
<evidence type="ECO:0000259" key="2">
    <source>
        <dbReference type="PROSITE" id="PS50011"/>
    </source>
</evidence>
<dbReference type="InterPro" id="IPR051681">
    <property type="entry name" value="Ser/Thr_Kinases-Pseudokinases"/>
</dbReference>
<proteinExistence type="predicted"/>
<dbReference type="Pfam" id="PF07714">
    <property type="entry name" value="PK_Tyr_Ser-Thr"/>
    <property type="match status" value="1"/>
</dbReference>
<comment type="caution">
    <text evidence="3">The sequence shown here is derived from an EMBL/GenBank/DDBJ whole genome shotgun (WGS) entry which is preliminary data.</text>
</comment>
<evidence type="ECO:0000256" key="1">
    <source>
        <dbReference type="SAM" id="MobiDB-lite"/>
    </source>
</evidence>
<dbReference type="AlphaFoldDB" id="A0ABD3NJ60"/>
<organism evidence="3 4">
    <name type="scientific">Cyclotella atomus</name>
    <dbReference type="NCBI Taxonomy" id="382360"/>
    <lineage>
        <taxon>Eukaryota</taxon>
        <taxon>Sar</taxon>
        <taxon>Stramenopiles</taxon>
        <taxon>Ochrophyta</taxon>
        <taxon>Bacillariophyta</taxon>
        <taxon>Coscinodiscophyceae</taxon>
        <taxon>Thalassiosirophycidae</taxon>
        <taxon>Stephanodiscales</taxon>
        <taxon>Stephanodiscaceae</taxon>
        <taxon>Cyclotella</taxon>
    </lineage>
</organism>
<feature type="region of interest" description="Disordered" evidence="1">
    <location>
        <begin position="64"/>
        <end position="108"/>
    </location>
</feature>
<dbReference type="EMBL" id="JALLPJ020001125">
    <property type="protein sequence ID" value="KAL3775968.1"/>
    <property type="molecule type" value="Genomic_DNA"/>
</dbReference>
<feature type="compositionally biased region" description="Basic and acidic residues" evidence="1">
    <location>
        <begin position="91"/>
        <end position="108"/>
    </location>
</feature>
<evidence type="ECO:0000313" key="3">
    <source>
        <dbReference type="EMBL" id="KAL3775968.1"/>
    </source>
</evidence>